<name>A0AC35G5C6_9BILA</name>
<dbReference type="Proteomes" id="UP000887580">
    <property type="component" value="Unplaced"/>
</dbReference>
<protein>
    <submittedName>
        <fullName evidence="2">Guanylate cyclase</fullName>
    </submittedName>
</protein>
<evidence type="ECO:0000313" key="2">
    <source>
        <dbReference type="WBParaSite" id="PS1159_v2.g2393.t2"/>
    </source>
</evidence>
<accession>A0AC35G5C6</accession>
<proteinExistence type="predicted"/>
<evidence type="ECO:0000313" key="1">
    <source>
        <dbReference type="Proteomes" id="UP000887580"/>
    </source>
</evidence>
<dbReference type="WBParaSite" id="PS1159_v2.g2393.t2">
    <property type="protein sequence ID" value="PS1159_v2.g2393.t2"/>
    <property type="gene ID" value="PS1159_v2.g2393"/>
</dbReference>
<organism evidence="1 2">
    <name type="scientific">Panagrolaimus sp. PS1159</name>
    <dbReference type="NCBI Taxonomy" id="55785"/>
    <lineage>
        <taxon>Eukaryota</taxon>
        <taxon>Metazoa</taxon>
        <taxon>Ecdysozoa</taxon>
        <taxon>Nematoda</taxon>
        <taxon>Chromadorea</taxon>
        <taxon>Rhabditida</taxon>
        <taxon>Tylenchina</taxon>
        <taxon>Panagrolaimomorpha</taxon>
        <taxon>Panagrolaimoidea</taxon>
        <taxon>Panagrolaimidae</taxon>
        <taxon>Panagrolaimus</taxon>
    </lineage>
</organism>
<reference evidence="2" key="1">
    <citation type="submission" date="2022-11" db="UniProtKB">
        <authorList>
            <consortium name="WormBaseParasite"/>
        </authorList>
    </citation>
    <scope>IDENTIFICATION</scope>
</reference>
<sequence>MRILLALVAFYLLIWKGFCAAGNDTVQTYKIRVGHIGAINVMPKAEAILEICRKELWNEGILNKDFDLEVINQMGCGESYEGVAVGADMYHQQNVKCFIGPYCNAEMDAVSKMAAYWNVPIIGYMASSTAFADKTIYKTQARVSLRTTNSLALAVFAVLKHYSWNHVAIVTNTGTMAFERTAAFEEIFHNRGISVVKKIMFDENSDSKSIISSGYLNDMKNSARVIICIFSSTRDMSKEFMQAVHTQGFNTHDFVYILPWLQAEAKESQPWIGSDGQLQANIKTYFSNTLIIDDVNGFDNTVVVTPFKERIEANGISVDDLNLQNIYGYIHLYDSLKLYALAARAVLNETGDPKSLNDGRLIWNKMRKMTFPGLISIPSNSNTHANNSRLISTAGISSGTVMMDDLAERAGIYAAFYVPPNRDEILKVVEMNPFALTNCNGIVNRSGCFELNVVDVQTGFWQSFDGNLPADEPQCGFRNERCDYTLMIIAGVLIIAVLVTVFLGYIIYRVLENRALAKTSWRIFRDDMRIMNDDEMRSVLSIGSTRTKLSNTSKFGKHHAIIGTNTHASFHMYPQKRPIIFAREDMQTLTQMKQVVHDNLNPFLGMAFNEKDEMLLLWKFCSRGTVQDIIYNDDVNLDSKFHGAFIRDISSGLEYLHVSQIGYHGSLTPWACLIDRNWMVKLTDYGIANPLEKWEKQGAISKESLKDNEDKSGSSQTSSILYQAPELLKNKETNRRRGAEQQWVKQTQNRRQAGDIYSFGMVMYEILFRSLPFPDSISNEDIVGYIKDGSKTYKPSVQDRSAIHPDLAALLQDCWSENPEIRPSIRRVRLNTESYLKVKGSLVDQMMRMMEQYANNLEKLVQERTGMLEEANKRADKLLSQLLPSYVANELKLGRPVPPKTFKHASVMFSDIVGFTTLCSTSTPIEVVTMLNAVYTGFDDVINKHEAYKVETIGDAYMVVSVVTMLNAVYTGFDDVINKHEAYKVETIGDAYMVVSGIPVENGIRHLMHLSDVALEMMKFLQDFEVPHRRSQKIKIRLGLHTGPVAAGVVGLTAPRYCLFGDTVNMASRMESTGVPEMIQVSEPFKINLNQHYPEFRTELRGTVEVKVSLR</sequence>